<protein>
    <submittedName>
        <fullName evidence="2">Uncharacterized protein</fullName>
    </submittedName>
</protein>
<name>A0A7K4EGP2_9PSED</name>
<sequence>MDLFPQAGRAMLTVDIKSTRQAILANQAQTSAKQAEEARQSGSAPSEGIKVDLSLKGLEVASKQQGDADIDESGLPESVRQLLKMIRKLQRELAEANRQLQALMRDRSLDPVEMQKKTAALQARVSALSASLNTVNFGLVRAMSQADLTPDQVGKAMKLLV</sequence>
<organism evidence="2 3">
    <name type="scientific">Pseudomonas bharatica CSV86</name>
    <dbReference type="NCBI Taxonomy" id="1005395"/>
    <lineage>
        <taxon>Bacteria</taxon>
        <taxon>Pseudomonadati</taxon>
        <taxon>Pseudomonadota</taxon>
        <taxon>Gammaproteobacteria</taxon>
        <taxon>Pseudomonadales</taxon>
        <taxon>Pseudomonadaceae</taxon>
        <taxon>Pseudomonas</taxon>
        <taxon>Pseudomonas bharatica</taxon>
    </lineage>
</organism>
<keyword evidence="1" id="KW-0175">Coiled coil</keyword>
<evidence type="ECO:0000256" key="1">
    <source>
        <dbReference type="SAM" id="Coils"/>
    </source>
</evidence>
<accession>A0A7K4EGP2</accession>
<dbReference type="OrthoDB" id="6903874at2"/>
<proteinExistence type="predicted"/>
<evidence type="ECO:0000313" key="2">
    <source>
        <dbReference type="EMBL" id="NNJ16529.1"/>
    </source>
</evidence>
<dbReference type="AlphaFoldDB" id="A0A7K4EGP2"/>
<feature type="coiled-coil region" evidence="1">
    <location>
        <begin position="79"/>
        <end position="106"/>
    </location>
</feature>
<keyword evidence="3" id="KW-1185">Reference proteome</keyword>
<reference evidence="2 3" key="1">
    <citation type="journal article" date="2013" name="Genome Announc.">
        <title>Genome Sequence of Naphthalene-Degrading Soil Bacterium Pseudomonas putida CSV86.</title>
        <authorList>
            <person name="Phale P.S."/>
            <person name="Paliwal V."/>
            <person name="Raju S.C."/>
            <person name="Modak A."/>
            <person name="Purohit H.J."/>
        </authorList>
    </citation>
    <scope>NUCLEOTIDE SEQUENCE [LARGE SCALE GENOMIC DNA]</scope>
    <source>
        <strain evidence="2 3">CSV86</strain>
    </source>
</reference>
<dbReference type="RefSeq" id="WP_158487703.1">
    <property type="nucleotide sequence ID" value="NZ_AMWJ02000002.1"/>
</dbReference>
<comment type="caution">
    <text evidence="2">The sequence shown here is derived from an EMBL/GenBank/DDBJ whole genome shotgun (WGS) entry which is preliminary data.</text>
</comment>
<dbReference type="EMBL" id="AMWJ02000002">
    <property type="protein sequence ID" value="NNJ16529.1"/>
    <property type="molecule type" value="Genomic_DNA"/>
</dbReference>
<evidence type="ECO:0000313" key="3">
    <source>
        <dbReference type="Proteomes" id="UP000010448"/>
    </source>
</evidence>
<gene>
    <name evidence="2" type="ORF">CSV86_015525</name>
</gene>
<dbReference type="Proteomes" id="UP000010448">
    <property type="component" value="Unassembled WGS sequence"/>
</dbReference>